<sequence length="240" mass="26046">MIAMQSVYFASDPDVVSSAVCAVMGALLHYFILAVFLWMSVIAHSAQKTFSTLNVDLHNPLVIAERKKSYIRYSLFSWGFPLLVVGICVTLQLTNTGNVGYGNEDGCQLSLPARTFAVAVPVSAMLLFNIVALIRTAVAIKLGQGNAAAAANQTNVLLIVLKLTVVMGITWTLGFVLAFYPTAYLEFPFVIINSCQGLLICISFVFKKHVFTLYKQRFMVAPQPEPAATNGAEQQAGRVG</sequence>
<evidence type="ECO:0000313" key="7">
    <source>
        <dbReference type="EMBL" id="KAJ7353741.1"/>
    </source>
</evidence>
<dbReference type="AlphaFoldDB" id="A0A9W9YJF8"/>
<organism evidence="7 8">
    <name type="scientific">Desmophyllum pertusum</name>
    <dbReference type="NCBI Taxonomy" id="174260"/>
    <lineage>
        <taxon>Eukaryota</taxon>
        <taxon>Metazoa</taxon>
        <taxon>Cnidaria</taxon>
        <taxon>Anthozoa</taxon>
        <taxon>Hexacorallia</taxon>
        <taxon>Scleractinia</taxon>
        <taxon>Caryophylliina</taxon>
        <taxon>Caryophylliidae</taxon>
        <taxon>Desmophyllum</taxon>
    </lineage>
</organism>
<feature type="domain" description="G-protein coupled receptors family 2 profile 2" evidence="6">
    <location>
        <begin position="1"/>
        <end position="208"/>
    </location>
</feature>
<evidence type="ECO:0000256" key="5">
    <source>
        <dbReference type="SAM" id="Phobius"/>
    </source>
</evidence>
<evidence type="ECO:0000256" key="1">
    <source>
        <dbReference type="ARBA" id="ARBA00004141"/>
    </source>
</evidence>
<dbReference type="InterPro" id="IPR017981">
    <property type="entry name" value="GPCR_2-like_7TM"/>
</dbReference>
<name>A0A9W9YJF8_9CNID</name>
<evidence type="ECO:0000256" key="2">
    <source>
        <dbReference type="ARBA" id="ARBA00022692"/>
    </source>
</evidence>
<comment type="caution">
    <text evidence="7">The sequence shown here is derived from an EMBL/GenBank/DDBJ whole genome shotgun (WGS) entry which is preliminary data.</text>
</comment>
<dbReference type="Proteomes" id="UP001163046">
    <property type="component" value="Unassembled WGS sequence"/>
</dbReference>
<evidence type="ECO:0000313" key="8">
    <source>
        <dbReference type="Proteomes" id="UP001163046"/>
    </source>
</evidence>
<evidence type="ECO:0000256" key="3">
    <source>
        <dbReference type="ARBA" id="ARBA00022989"/>
    </source>
</evidence>
<feature type="transmembrane region" description="Helical" evidence="5">
    <location>
        <begin position="75"/>
        <end position="93"/>
    </location>
</feature>
<feature type="transmembrane region" description="Helical" evidence="5">
    <location>
        <begin position="15"/>
        <end position="38"/>
    </location>
</feature>
<feature type="transmembrane region" description="Helical" evidence="5">
    <location>
        <begin position="113"/>
        <end position="134"/>
    </location>
</feature>
<dbReference type="EMBL" id="MU827342">
    <property type="protein sequence ID" value="KAJ7353741.1"/>
    <property type="molecule type" value="Genomic_DNA"/>
</dbReference>
<dbReference type="Gene3D" id="1.20.1070.10">
    <property type="entry name" value="Rhodopsin 7-helix transmembrane proteins"/>
    <property type="match status" value="1"/>
</dbReference>
<dbReference type="GO" id="GO:0004930">
    <property type="term" value="F:G protein-coupled receptor activity"/>
    <property type="evidence" value="ECO:0007669"/>
    <property type="project" value="InterPro"/>
</dbReference>
<reference evidence="7" key="1">
    <citation type="submission" date="2023-01" db="EMBL/GenBank/DDBJ databases">
        <title>Genome assembly of the deep-sea coral Lophelia pertusa.</title>
        <authorList>
            <person name="Herrera S."/>
            <person name="Cordes E."/>
        </authorList>
    </citation>
    <scope>NUCLEOTIDE SEQUENCE</scope>
    <source>
        <strain evidence="7">USNM1676648</strain>
        <tissue evidence="7">Polyp</tissue>
    </source>
</reference>
<comment type="subcellular location">
    <subcellularLocation>
        <location evidence="1">Membrane</location>
        <topology evidence="1">Multi-pass membrane protein</topology>
    </subcellularLocation>
</comment>
<evidence type="ECO:0000256" key="4">
    <source>
        <dbReference type="ARBA" id="ARBA00023136"/>
    </source>
</evidence>
<keyword evidence="4 5" id="KW-0472">Membrane</keyword>
<accession>A0A9W9YJF8</accession>
<dbReference type="PANTHER" id="PTHR45902:SF4">
    <property type="entry name" value="G-PROTEIN COUPLED RECEPTORS FAMILY 2 PROFILE 2 DOMAIN-CONTAINING PROTEIN"/>
    <property type="match status" value="1"/>
</dbReference>
<dbReference type="InterPro" id="IPR000832">
    <property type="entry name" value="GPCR_2_secretin-like"/>
</dbReference>
<protein>
    <recommendedName>
        <fullName evidence="6">G-protein coupled receptors family 2 profile 2 domain-containing protein</fullName>
    </recommendedName>
</protein>
<dbReference type="InterPro" id="IPR053231">
    <property type="entry name" value="GPCR_LN-TM7"/>
</dbReference>
<dbReference type="PROSITE" id="PS50261">
    <property type="entry name" value="G_PROTEIN_RECEP_F2_4"/>
    <property type="match status" value="1"/>
</dbReference>
<keyword evidence="2 5" id="KW-0812">Transmembrane</keyword>
<keyword evidence="8" id="KW-1185">Reference proteome</keyword>
<dbReference type="Pfam" id="PF00002">
    <property type="entry name" value="7tm_2"/>
    <property type="match status" value="1"/>
</dbReference>
<proteinExistence type="predicted"/>
<feature type="transmembrane region" description="Helical" evidence="5">
    <location>
        <begin position="155"/>
        <end position="181"/>
    </location>
</feature>
<keyword evidence="3 5" id="KW-1133">Transmembrane helix</keyword>
<dbReference type="PANTHER" id="PTHR45902">
    <property type="entry name" value="LATROPHILIN RECEPTOR-LIKE PROTEIN A"/>
    <property type="match status" value="1"/>
</dbReference>
<dbReference type="OrthoDB" id="5985522at2759"/>
<dbReference type="GO" id="GO:0016020">
    <property type="term" value="C:membrane"/>
    <property type="evidence" value="ECO:0007669"/>
    <property type="project" value="UniProtKB-SubCell"/>
</dbReference>
<feature type="transmembrane region" description="Helical" evidence="5">
    <location>
        <begin position="187"/>
        <end position="206"/>
    </location>
</feature>
<evidence type="ECO:0000259" key="6">
    <source>
        <dbReference type="PROSITE" id="PS50261"/>
    </source>
</evidence>
<gene>
    <name evidence="7" type="ORF">OS493_032611</name>
</gene>
<dbReference type="GO" id="GO:0007166">
    <property type="term" value="P:cell surface receptor signaling pathway"/>
    <property type="evidence" value="ECO:0007669"/>
    <property type="project" value="InterPro"/>
</dbReference>